<evidence type="ECO:0000313" key="1">
    <source>
        <dbReference type="EMBL" id="GIX72114.1"/>
    </source>
</evidence>
<comment type="caution">
    <text evidence="1">The sequence shown here is derived from an EMBL/GenBank/DDBJ whole genome shotgun (WGS) entry which is preliminary data.</text>
</comment>
<dbReference type="EMBL" id="BPLQ01000493">
    <property type="protein sequence ID" value="GIX72114.1"/>
    <property type="molecule type" value="Genomic_DNA"/>
</dbReference>
<sequence length="124" mass="13653">MVVTIVTHRVHLEKLINTYYNSGPTSPGRSRHGSQSGNSLPACLKFTSSNTNQAFRQGSVYHHHPLSISRKCPCHQIGIPAVKLTRDTPKTSNTGHISPLVQLFPELNKFDGSLPFSSLICRSD</sequence>
<proteinExistence type="predicted"/>
<name>A0AAV4MHY5_9ARAC</name>
<keyword evidence="2" id="KW-1185">Reference proteome</keyword>
<protein>
    <submittedName>
        <fullName evidence="1">Uncharacterized protein</fullName>
    </submittedName>
</protein>
<dbReference type="Proteomes" id="UP001054837">
    <property type="component" value="Unassembled WGS sequence"/>
</dbReference>
<accession>A0AAV4MHY5</accession>
<reference evidence="1 2" key="1">
    <citation type="submission" date="2021-06" db="EMBL/GenBank/DDBJ databases">
        <title>Caerostris darwini draft genome.</title>
        <authorList>
            <person name="Kono N."/>
            <person name="Arakawa K."/>
        </authorList>
    </citation>
    <scope>NUCLEOTIDE SEQUENCE [LARGE SCALE GENOMIC DNA]</scope>
</reference>
<evidence type="ECO:0000313" key="2">
    <source>
        <dbReference type="Proteomes" id="UP001054837"/>
    </source>
</evidence>
<gene>
    <name evidence="1" type="ORF">CDAR_416671</name>
</gene>
<dbReference type="AlphaFoldDB" id="A0AAV4MHY5"/>
<organism evidence="1 2">
    <name type="scientific">Caerostris darwini</name>
    <dbReference type="NCBI Taxonomy" id="1538125"/>
    <lineage>
        <taxon>Eukaryota</taxon>
        <taxon>Metazoa</taxon>
        <taxon>Ecdysozoa</taxon>
        <taxon>Arthropoda</taxon>
        <taxon>Chelicerata</taxon>
        <taxon>Arachnida</taxon>
        <taxon>Araneae</taxon>
        <taxon>Araneomorphae</taxon>
        <taxon>Entelegynae</taxon>
        <taxon>Araneoidea</taxon>
        <taxon>Araneidae</taxon>
        <taxon>Caerostris</taxon>
    </lineage>
</organism>